<keyword evidence="5" id="KW-0539">Nucleus</keyword>
<reference evidence="9 10" key="1">
    <citation type="submission" date="2017-03" db="EMBL/GenBank/DDBJ databases">
        <title>WGS assembly of Porphyra umbilicalis.</title>
        <authorList>
            <person name="Brawley S.H."/>
            <person name="Blouin N.A."/>
            <person name="Ficko-Blean E."/>
            <person name="Wheeler G.L."/>
            <person name="Lohr M."/>
            <person name="Goodson H.V."/>
            <person name="Jenkins J.W."/>
            <person name="Blaby-Haas C.E."/>
            <person name="Helliwell K.E."/>
            <person name="Chan C."/>
            <person name="Marriage T."/>
            <person name="Bhattacharya D."/>
            <person name="Klein A.S."/>
            <person name="Badis Y."/>
            <person name="Brodie J."/>
            <person name="Cao Y."/>
            <person name="Collen J."/>
            <person name="Dittami S.M."/>
            <person name="Gachon C.M."/>
            <person name="Green B.R."/>
            <person name="Karpowicz S."/>
            <person name="Kim J.W."/>
            <person name="Kudahl U."/>
            <person name="Lin S."/>
            <person name="Michel G."/>
            <person name="Mittag M."/>
            <person name="Olson B.J."/>
            <person name="Pangilinan J."/>
            <person name="Peng Y."/>
            <person name="Qiu H."/>
            <person name="Shu S."/>
            <person name="Singer J.T."/>
            <person name="Smith A.G."/>
            <person name="Sprecher B.N."/>
            <person name="Wagner V."/>
            <person name="Wang W."/>
            <person name="Wang Z.-Y."/>
            <person name="Yan J."/>
            <person name="Yarish C."/>
            <person name="Zoeuner-Riek S."/>
            <person name="Zhuang Y."/>
            <person name="Zou Y."/>
            <person name="Lindquist E.A."/>
            <person name="Grimwood J."/>
            <person name="Barry K."/>
            <person name="Rokhsar D.S."/>
            <person name="Schmutz J."/>
            <person name="Stiller J.W."/>
            <person name="Grossman A.R."/>
            <person name="Prochnik S.E."/>
        </authorList>
    </citation>
    <scope>NUCLEOTIDE SEQUENCE [LARGE SCALE GENOMIC DNA]</scope>
    <source>
        <strain evidence="9">4086291</strain>
    </source>
</reference>
<dbReference type="InterPro" id="IPR003618">
    <property type="entry name" value="TFIIS_cen_dom"/>
</dbReference>
<dbReference type="GO" id="GO:0003676">
    <property type="term" value="F:nucleic acid binding"/>
    <property type="evidence" value="ECO:0007669"/>
    <property type="project" value="InterPro"/>
</dbReference>
<evidence type="ECO:0000256" key="1">
    <source>
        <dbReference type="ARBA" id="ARBA00004123"/>
    </source>
</evidence>
<feature type="domain" description="TFIIS central" evidence="8">
    <location>
        <begin position="1"/>
        <end position="119"/>
    </location>
</feature>
<dbReference type="Pfam" id="PF01096">
    <property type="entry name" value="Zn_ribbon_TFIIS"/>
    <property type="match status" value="1"/>
</dbReference>
<evidence type="ECO:0000256" key="4">
    <source>
        <dbReference type="ARBA" id="ARBA00022833"/>
    </source>
</evidence>
<evidence type="ECO:0000313" key="9">
    <source>
        <dbReference type="EMBL" id="OSX75581.1"/>
    </source>
</evidence>
<accession>A0A1X6P3X2</accession>
<dbReference type="SMART" id="SM00440">
    <property type="entry name" value="ZnF_C2C2"/>
    <property type="match status" value="1"/>
</dbReference>
<evidence type="ECO:0008006" key="11">
    <source>
        <dbReference type="Google" id="ProtNLM"/>
    </source>
</evidence>
<dbReference type="FunFam" id="2.20.25.10:FF:000001">
    <property type="entry name" value="Probable Transcription elongation factor S-II"/>
    <property type="match status" value="1"/>
</dbReference>
<dbReference type="SUPFAM" id="SSF57783">
    <property type="entry name" value="Zinc beta-ribbon"/>
    <property type="match status" value="1"/>
</dbReference>
<keyword evidence="10" id="KW-1185">Reference proteome</keyword>
<evidence type="ECO:0000256" key="2">
    <source>
        <dbReference type="ARBA" id="ARBA00022723"/>
    </source>
</evidence>
<dbReference type="GO" id="GO:0006351">
    <property type="term" value="P:DNA-templated transcription"/>
    <property type="evidence" value="ECO:0007669"/>
    <property type="project" value="InterPro"/>
</dbReference>
<dbReference type="SMART" id="SM00510">
    <property type="entry name" value="TFS2M"/>
    <property type="match status" value="1"/>
</dbReference>
<evidence type="ECO:0000313" key="10">
    <source>
        <dbReference type="Proteomes" id="UP000218209"/>
    </source>
</evidence>
<dbReference type="PANTHER" id="PTHR11477">
    <property type="entry name" value="TRANSCRIPTION FACTOR S-II ZINC FINGER DOMAIN-CONTAINING PROTEIN"/>
    <property type="match status" value="1"/>
</dbReference>
<gene>
    <name evidence="9" type="ORF">BU14_0230s0004</name>
</gene>
<dbReference type="GO" id="GO:0005634">
    <property type="term" value="C:nucleus"/>
    <property type="evidence" value="ECO:0007669"/>
    <property type="project" value="UniProtKB-SubCell"/>
</dbReference>
<keyword evidence="3 6" id="KW-0863">Zinc-finger</keyword>
<dbReference type="InterPro" id="IPR035100">
    <property type="entry name" value="TF_IIS-typ"/>
</dbReference>
<keyword evidence="4" id="KW-0862">Zinc</keyword>
<evidence type="ECO:0000259" key="7">
    <source>
        <dbReference type="PROSITE" id="PS51133"/>
    </source>
</evidence>
<dbReference type="PROSITE" id="PS51321">
    <property type="entry name" value="TFIIS_CENTRAL"/>
    <property type="match status" value="1"/>
</dbReference>
<dbReference type="InterPro" id="IPR001222">
    <property type="entry name" value="Znf_TFIIS"/>
</dbReference>
<organism evidence="9 10">
    <name type="scientific">Porphyra umbilicalis</name>
    <name type="common">Purple laver</name>
    <name type="synonym">Red alga</name>
    <dbReference type="NCBI Taxonomy" id="2786"/>
    <lineage>
        <taxon>Eukaryota</taxon>
        <taxon>Rhodophyta</taxon>
        <taxon>Bangiophyceae</taxon>
        <taxon>Bangiales</taxon>
        <taxon>Bangiaceae</taxon>
        <taxon>Porphyra</taxon>
    </lineage>
</organism>
<feature type="domain" description="TFIIS-type" evidence="7">
    <location>
        <begin position="122"/>
        <end position="162"/>
    </location>
</feature>
<dbReference type="Proteomes" id="UP000218209">
    <property type="component" value="Unassembled WGS sequence"/>
</dbReference>
<dbReference type="OrthoDB" id="1966at2759"/>
<dbReference type="Pfam" id="PF07500">
    <property type="entry name" value="TFIIS_M"/>
    <property type="match status" value="1"/>
</dbReference>
<evidence type="ECO:0000256" key="3">
    <source>
        <dbReference type="ARBA" id="ARBA00022771"/>
    </source>
</evidence>
<protein>
    <recommendedName>
        <fullName evidence="11">TFIIS-type domain-containing protein</fullName>
    </recommendedName>
</protein>
<dbReference type="PIRSF" id="PIRSF006704">
    <property type="entry name" value="TF_IIS"/>
    <property type="match status" value="1"/>
</dbReference>
<evidence type="ECO:0000259" key="8">
    <source>
        <dbReference type="PROSITE" id="PS51321"/>
    </source>
</evidence>
<dbReference type="EMBL" id="KV918898">
    <property type="protein sequence ID" value="OSX75581.1"/>
    <property type="molecule type" value="Genomic_DNA"/>
</dbReference>
<dbReference type="PANTHER" id="PTHR11477:SF0">
    <property type="entry name" value="IP08861P-RELATED"/>
    <property type="match status" value="1"/>
</dbReference>
<dbReference type="Gene3D" id="1.10.472.30">
    <property type="entry name" value="Transcription elongation factor S-II, central domain"/>
    <property type="match status" value="1"/>
</dbReference>
<evidence type="ECO:0000256" key="6">
    <source>
        <dbReference type="PROSITE-ProRule" id="PRU00472"/>
    </source>
</evidence>
<dbReference type="InterPro" id="IPR036575">
    <property type="entry name" value="TFIIS_cen_dom_sf"/>
</dbReference>
<evidence type="ECO:0000256" key="5">
    <source>
        <dbReference type="ARBA" id="ARBA00023242"/>
    </source>
</evidence>
<dbReference type="GO" id="GO:0008270">
    <property type="term" value="F:zinc ion binding"/>
    <property type="evidence" value="ECO:0007669"/>
    <property type="project" value="UniProtKB-KW"/>
</dbReference>
<dbReference type="PROSITE" id="PS51133">
    <property type="entry name" value="ZF_TFIIS_2"/>
    <property type="match status" value="1"/>
</dbReference>
<dbReference type="CDD" id="cd13749">
    <property type="entry name" value="Zn-ribbon_TFIIS"/>
    <property type="match status" value="1"/>
</dbReference>
<dbReference type="SUPFAM" id="SSF46942">
    <property type="entry name" value="Elongation factor TFIIS domain 2"/>
    <property type="match status" value="1"/>
</dbReference>
<dbReference type="AlphaFoldDB" id="A0A1X6P3X2"/>
<proteinExistence type="predicted"/>
<sequence length="163" mass="17912">MRDKVRSLIASALYKDTDGLVADLAGAEPAAAAVEAAMFTATGTDVGGAYKSKYRQLSFNLKDAKNVALRSRVLRGDLTPAVLVGMSNEELANEETKAYRKEVAETMLREAQPGGNARATTDMFRCGKCKQRRTTYHQMQTRSADEPMTTFVCCLECGNRWKC</sequence>
<dbReference type="PROSITE" id="PS00466">
    <property type="entry name" value="ZF_TFIIS_1"/>
    <property type="match status" value="1"/>
</dbReference>
<dbReference type="Gene3D" id="2.20.25.10">
    <property type="match status" value="1"/>
</dbReference>
<comment type="subcellular location">
    <subcellularLocation>
        <location evidence="1">Nucleus</location>
    </subcellularLocation>
</comment>
<name>A0A1X6P3X2_PORUM</name>
<keyword evidence="2" id="KW-0479">Metal-binding</keyword>